<evidence type="ECO:0000313" key="17">
    <source>
        <dbReference type="Proteomes" id="UP000298030"/>
    </source>
</evidence>
<dbReference type="GO" id="GO:0005524">
    <property type="term" value="F:ATP binding"/>
    <property type="evidence" value="ECO:0007669"/>
    <property type="project" value="UniProtKB-KW"/>
</dbReference>
<dbReference type="InterPro" id="IPR014001">
    <property type="entry name" value="Helicase_ATP-bd"/>
</dbReference>
<dbReference type="PANTHER" id="PTHR13710">
    <property type="entry name" value="DNA HELICASE RECQ FAMILY MEMBER"/>
    <property type="match status" value="1"/>
</dbReference>
<dbReference type="PROSITE" id="PS51194">
    <property type="entry name" value="HELICASE_CTER"/>
    <property type="match status" value="1"/>
</dbReference>
<dbReference type="GO" id="GO:0005737">
    <property type="term" value="C:cytoplasm"/>
    <property type="evidence" value="ECO:0007669"/>
    <property type="project" value="TreeGrafter"/>
</dbReference>
<accession>A0A4Y7T6U9</accession>
<dbReference type="PROSITE" id="PS00690">
    <property type="entry name" value="DEAH_ATP_HELICASE"/>
    <property type="match status" value="1"/>
</dbReference>
<keyword evidence="17" id="KW-1185">Reference proteome</keyword>
<dbReference type="EC" id="5.6.2.4" evidence="11"/>
<dbReference type="GO" id="GO:0005634">
    <property type="term" value="C:nucleus"/>
    <property type="evidence" value="ECO:0007669"/>
    <property type="project" value="UniProtKB-SubCell"/>
</dbReference>
<dbReference type="Pfam" id="PF16124">
    <property type="entry name" value="RecQ_Zn_bind"/>
    <property type="match status" value="1"/>
</dbReference>
<keyword evidence="2" id="KW-0479">Metal-binding</keyword>
<dbReference type="Pfam" id="PF00271">
    <property type="entry name" value="Helicase_C"/>
    <property type="match status" value="1"/>
</dbReference>
<dbReference type="GO" id="GO:0009378">
    <property type="term" value="F:four-way junction helicase activity"/>
    <property type="evidence" value="ECO:0007669"/>
    <property type="project" value="TreeGrafter"/>
</dbReference>
<organism evidence="16 17">
    <name type="scientific">Coprinellus micaceus</name>
    <name type="common">Glistening ink-cap mushroom</name>
    <name type="synonym">Coprinus micaceus</name>
    <dbReference type="NCBI Taxonomy" id="71717"/>
    <lineage>
        <taxon>Eukaryota</taxon>
        <taxon>Fungi</taxon>
        <taxon>Dikarya</taxon>
        <taxon>Basidiomycota</taxon>
        <taxon>Agaricomycotina</taxon>
        <taxon>Agaricomycetes</taxon>
        <taxon>Agaricomycetidae</taxon>
        <taxon>Agaricales</taxon>
        <taxon>Agaricineae</taxon>
        <taxon>Psathyrellaceae</taxon>
        <taxon>Coprinellus</taxon>
    </lineage>
</organism>
<dbReference type="PROSITE" id="PS51192">
    <property type="entry name" value="HELICASE_ATP_BIND_1"/>
    <property type="match status" value="1"/>
</dbReference>
<dbReference type="Gene3D" id="1.10.10.10">
    <property type="entry name" value="Winged helix-like DNA-binding domain superfamily/Winged helix DNA-binding domain"/>
    <property type="match status" value="1"/>
</dbReference>
<protein>
    <recommendedName>
        <fullName evidence="11">ATP-dependent DNA helicase</fullName>
        <ecNumber evidence="11">5.6.2.4</ecNumber>
    </recommendedName>
</protein>
<comment type="caution">
    <text evidence="16">The sequence shown here is derived from an EMBL/GenBank/DDBJ whole genome shotgun (WGS) entry which is preliminary data.</text>
</comment>
<feature type="coiled-coil region" evidence="12">
    <location>
        <begin position="43"/>
        <end position="87"/>
    </location>
</feature>
<keyword evidence="6 11" id="KW-0067">ATP-binding</keyword>
<comment type="subcellular location">
    <subcellularLocation>
        <location evidence="11">Nucleus</location>
    </subcellularLocation>
</comment>
<dbReference type="Gene3D" id="3.40.50.300">
    <property type="entry name" value="P-loop containing nucleotide triphosphate hydrolases"/>
    <property type="match status" value="2"/>
</dbReference>
<evidence type="ECO:0000259" key="15">
    <source>
        <dbReference type="PROSITE" id="PS51194"/>
    </source>
</evidence>
<dbReference type="InterPro" id="IPR011545">
    <property type="entry name" value="DEAD/DEAH_box_helicase_dom"/>
</dbReference>
<comment type="catalytic activity">
    <reaction evidence="11">
        <text>ATP + H2O = ADP + phosphate + H(+)</text>
        <dbReference type="Rhea" id="RHEA:13065"/>
        <dbReference type="ChEBI" id="CHEBI:15377"/>
        <dbReference type="ChEBI" id="CHEBI:15378"/>
        <dbReference type="ChEBI" id="CHEBI:30616"/>
        <dbReference type="ChEBI" id="CHEBI:43474"/>
        <dbReference type="ChEBI" id="CHEBI:456216"/>
    </reaction>
</comment>
<dbReference type="CDD" id="cd18794">
    <property type="entry name" value="SF2_C_RecQ"/>
    <property type="match status" value="1"/>
</dbReference>
<evidence type="ECO:0000256" key="5">
    <source>
        <dbReference type="ARBA" id="ARBA00022806"/>
    </source>
</evidence>
<dbReference type="InterPro" id="IPR032284">
    <property type="entry name" value="RecQ_Zn-bd"/>
</dbReference>
<keyword evidence="12" id="KW-0175">Coiled coil</keyword>
<keyword evidence="7" id="KW-0238">DNA-binding</keyword>
<evidence type="ECO:0000256" key="9">
    <source>
        <dbReference type="ARBA" id="ARBA00023242"/>
    </source>
</evidence>
<keyword evidence="4 11" id="KW-0378">Hydrolase</keyword>
<comment type="catalytic activity">
    <reaction evidence="10 11">
        <text>Couples ATP hydrolysis with the unwinding of duplex DNA by translocating in the 3'-5' direction.</text>
        <dbReference type="EC" id="5.6.2.4"/>
    </reaction>
</comment>
<evidence type="ECO:0000256" key="7">
    <source>
        <dbReference type="ARBA" id="ARBA00023125"/>
    </source>
</evidence>
<dbReference type="InterPro" id="IPR004589">
    <property type="entry name" value="DNA_helicase_ATP-dep_RecQ"/>
</dbReference>
<dbReference type="Pfam" id="PF00270">
    <property type="entry name" value="DEAD"/>
    <property type="match status" value="1"/>
</dbReference>
<dbReference type="InterPro" id="IPR002464">
    <property type="entry name" value="DNA/RNA_helicase_DEAH_CS"/>
</dbReference>
<dbReference type="STRING" id="71717.A0A4Y7T6U9"/>
<dbReference type="GO" id="GO:0043138">
    <property type="term" value="F:3'-5' DNA helicase activity"/>
    <property type="evidence" value="ECO:0007669"/>
    <property type="project" value="UniProtKB-EC"/>
</dbReference>
<feature type="compositionally biased region" description="Polar residues" evidence="13">
    <location>
        <begin position="808"/>
        <end position="824"/>
    </location>
</feature>
<feature type="region of interest" description="Disordered" evidence="13">
    <location>
        <begin position="695"/>
        <end position="907"/>
    </location>
</feature>
<dbReference type="FunFam" id="3.40.50.300:FF:001389">
    <property type="entry name" value="ATP-dependent DNA helicase RecQ"/>
    <property type="match status" value="1"/>
</dbReference>
<dbReference type="InterPro" id="IPR036388">
    <property type="entry name" value="WH-like_DNA-bd_sf"/>
</dbReference>
<evidence type="ECO:0000313" key="16">
    <source>
        <dbReference type="EMBL" id="TEB29850.1"/>
    </source>
</evidence>
<feature type="domain" description="Helicase C-terminal" evidence="15">
    <location>
        <begin position="354"/>
        <end position="505"/>
    </location>
</feature>
<evidence type="ECO:0000256" key="12">
    <source>
        <dbReference type="SAM" id="Coils"/>
    </source>
</evidence>
<evidence type="ECO:0000256" key="10">
    <source>
        <dbReference type="ARBA" id="ARBA00034617"/>
    </source>
</evidence>
<evidence type="ECO:0000256" key="4">
    <source>
        <dbReference type="ARBA" id="ARBA00022801"/>
    </source>
</evidence>
<dbReference type="NCBIfam" id="TIGR00614">
    <property type="entry name" value="recQ_fam"/>
    <property type="match status" value="1"/>
</dbReference>
<gene>
    <name evidence="16" type="ORF">FA13DRAFT_1814946</name>
</gene>
<keyword evidence="3 11" id="KW-0547">Nucleotide-binding</keyword>
<feature type="domain" description="Helicase ATP-binding" evidence="14">
    <location>
        <begin position="133"/>
        <end position="315"/>
    </location>
</feature>
<keyword evidence="5 11" id="KW-0347">Helicase</keyword>
<feature type="compositionally biased region" description="Acidic residues" evidence="13">
    <location>
        <begin position="859"/>
        <end position="875"/>
    </location>
</feature>
<evidence type="ECO:0000259" key="14">
    <source>
        <dbReference type="PROSITE" id="PS51192"/>
    </source>
</evidence>
<reference evidence="16 17" key="1">
    <citation type="journal article" date="2019" name="Nat. Ecol. Evol.">
        <title>Megaphylogeny resolves global patterns of mushroom evolution.</title>
        <authorList>
            <person name="Varga T."/>
            <person name="Krizsan K."/>
            <person name="Foldi C."/>
            <person name="Dima B."/>
            <person name="Sanchez-Garcia M."/>
            <person name="Sanchez-Ramirez S."/>
            <person name="Szollosi G.J."/>
            <person name="Szarkandi J.G."/>
            <person name="Papp V."/>
            <person name="Albert L."/>
            <person name="Andreopoulos W."/>
            <person name="Angelini C."/>
            <person name="Antonin V."/>
            <person name="Barry K.W."/>
            <person name="Bougher N.L."/>
            <person name="Buchanan P."/>
            <person name="Buyck B."/>
            <person name="Bense V."/>
            <person name="Catcheside P."/>
            <person name="Chovatia M."/>
            <person name="Cooper J."/>
            <person name="Damon W."/>
            <person name="Desjardin D."/>
            <person name="Finy P."/>
            <person name="Geml J."/>
            <person name="Haridas S."/>
            <person name="Hughes K."/>
            <person name="Justo A."/>
            <person name="Karasinski D."/>
            <person name="Kautmanova I."/>
            <person name="Kiss B."/>
            <person name="Kocsube S."/>
            <person name="Kotiranta H."/>
            <person name="LaButti K.M."/>
            <person name="Lechner B.E."/>
            <person name="Liimatainen K."/>
            <person name="Lipzen A."/>
            <person name="Lukacs Z."/>
            <person name="Mihaltcheva S."/>
            <person name="Morgado L.N."/>
            <person name="Niskanen T."/>
            <person name="Noordeloos M.E."/>
            <person name="Ohm R.A."/>
            <person name="Ortiz-Santana B."/>
            <person name="Ovrebo C."/>
            <person name="Racz N."/>
            <person name="Riley R."/>
            <person name="Savchenko A."/>
            <person name="Shiryaev A."/>
            <person name="Soop K."/>
            <person name="Spirin V."/>
            <person name="Szebenyi C."/>
            <person name="Tomsovsky M."/>
            <person name="Tulloss R.E."/>
            <person name="Uehling J."/>
            <person name="Grigoriev I.V."/>
            <person name="Vagvolgyi C."/>
            <person name="Papp T."/>
            <person name="Martin F.M."/>
            <person name="Miettinen O."/>
            <person name="Hibbett D.S."/>
            <person name="Nagy L.G."/>
        </authorList>
    </citation>
    <scope>NUCLEOTIDE SEQUENCE [LARGE SCALE GENOMIC DNA]</scope>
    <source>
        <strain evidence="16 17">FP101781</strain>
    </source>
</reference>
<dbReference type="GO" id="GO:0003677">
    <property type="term" value="F:DNA binding"/>
    <property type="evidence" value="ECO:0007669"/>
    <property type="project" value="UniProtKB-KW"/>
</dbReference>
<keyword evidence="9 11" id="KW-0539">Nucleus</keyword>
<sequence>MGQHFDNGDFADSDAMEEVLEFTRTAPQNGLASGSRSIVSAPDRDLKRRIAETEAELRQFDEDIANLKRARNKKAGELEELKQTLQSRARPSKTGAKGINYQGDEFDWDDMLLARSRAVFNISQFRLCQRGVCNANIDGRDIVCIMPTGGGKSLTYQLPALLTPGCTLVVSPLIALIEDQVMNLREHSVEAVMLLGSTKGSEKKEITQRLYQMADGRVPDAQEIKLCYVTPEKLVKDKSFMTLLHRLSSAGKLARIVIDEAHCVSSYGHDFRPDYKNLHILKNSFPSVPIMALSATCPPKVLQDLISILRLPPVTPGEGANTDGTVHFTAPLYRKNLHYKVVQKPSQGEAVYASIADWILQHHPNESGIVYCFSRRDSEVCADKLKELSNGKIRTGVYHADVPAETKSAMHEQWRSGRVHVVCATIAFGLGIDKGDVRFVIHHTISKSLEGYYQESGRAGRDGKDSDCLLYYRPQDASNIGGMVSGEESGSKKLRDMLAFVDDLTECRKLQFANYFRHSWDLSLNSWTTVESSALDKCGHCDNCLRASPSSSTTSTHGTVIRKDVTLAAWQLLKIIQATQSMNSNQTLAGIAKLARGLGGGKVEVKKGGGGRGRSRGKEEATVDLERVCGGPLKDLSNEDVERLLVHLMIKDYIGERVVTNGYAANMYLRLGPQAAIYVHLSKDDVMRRQQRMEVQFLQPGKASKAKKATTSGKKEQSSGATKGRKGAADASPSSTVPRKRTTEDRKGKGKARDYGDVDDSGGSESAENFDVDAILEAEGYKSSDEEDYLGNDDVDREIEGGIFGSNAHASQQSSRHRPTQSTLPPMRRATLQTSRSSVATGASRTSSSLKSKVPEVIDISDSESERDEEDEGAAEDGWTTNLRGAPPRKKARNSLESEEVISVLSD</sequence>
<dbReference type="GO" id="GO:0000724">
    <property type="term" value="P:double-strand break repair via homologous recombination"/>
    <property type="evidence" value="ECO:0007669"/>
    <property type="project" value="TreeGrafter"/>
</dbReference>
<evidence type="ECO:0000256" key="3">
    <source>
        <dbReference type="ARBA" id="ARBA00022741"/>
    </source>
</evidence>
<dbReference type="GO" id="GO:0016887">
    <property type="term" value="F:ATP hydrolysis activity"/>
    <property type="evidence" value="ECO:0007669"/>
    <property type="project" value="RHEA"/>
</dbReference>
<feature type="compositionally biased region" description="Basic and acidic residues" evidence="13">
    <location>
        <begin position="741"/>
        <end position="756"/>
    </location>
</feature>
<proteinExistence type="inferred from homology"/>
<evidence type="ECO:0000256" key="8">
    <source>
        <dbReference type="ARBA" id="ARBA00023235"/>
    </source>
</evidence>
<evidence type="ECO:0000256" key="13">
    <source>
        <dbReference type="SAM" id="MobiDB-lite"/>
    </source>
</evidence>
<evidence type="ECO:0000256" key="11">
    <source>
        <dbReference type="RuleBase" id="RU364117"/>
    </source>
</evidence>
<comment type="similarity">
    <text evidence="1 11">Belongs to the helicase family. RecQ subfamily.</text>
</comment>
<dbReference type="SMART" id="SM00487">
    <property type="entry name" value="DEXDc"/>
    <property type="match status" value="1"/>
</dbReference>
<dbReference type="GO" id="GO:0046872">
    <property type="term" value="F:metal ion binding"/>
    <property type="evidence" value="ECO:0007669"/>
    <property type="project" value="UniProtKB-KW"/>
</dbReference>
<dbReference type="EMBL" id="QPFP01000025">
    <property type="protein sequence ID" value="TEB29850.1"/>
    <property type="molecule type" value="Genomic_DNA"/>
</dbReference>
<feature type="compositionally biased region" description="Polar residues" evidence="13">
    <location>
        <begin position="831"/>
        <end position="851"/>
    </location>
</feature>
<name>A0A4Y7T6U9_COPMI</name>
<dbReference type="OrthoDB" id="10261556at2759"/>
<dbReference type="Proteomes" id="UP000298030">
    <property type="component" value="Unassembled WGS sequence"/>
</dbReference>
<feature type="compositionally biased region" description="Acidic residues" evidence="13">
    <location>
        <begin position="785"/>
        <end position="797"/>
    </location>
</feature>
<dbReference type="InterPro" id="IPR027417">
    <property type="entry name" value="P-loop_NTPase"/>
</dbReference>
<dbReference type="SUPFAM" id="SSF52540">
    <property type="entry name" value="P-loop containing nucleoside triphosphate hydrolases"/>
    <property type="match status" value="1"/>
</dbReference>
<evidence type="ECO:0000256" key="1">
    <source>
        <dbReference type="ARBA" id="ARBA00005446"/>
    </source>
</evidence>
<dbReference type="SMART" id="SM00490">
    <property type="entry name" value="HELICc"/>
    <property type="match status" value="1"/>
</dbReference>
<feature type="compositionally biased region" description="Acidic residues" evidence="13">
    <location>
        <begin position="757"/>
        <end position="776"/>
    </location>
</feature>
<evidence type="ECO:0000256" key="2">
    <source>
        <dbReference type="ARBA" id="ARBA00022723"/>
    </source>
</evidence>
<evidence type="ECO:0000256" key="6">
    <source>
        <dbReference type="ARBA" id="ARBA00022840"/>
    </source>
</evidence>
<dbReference type="InterPro" id="IPR001650">
    <property type="entry name" value="Helicase_C-like"/>
</dbReference>
<dbReference type="GO" id="GO:0005694">
    <property type="term" value="C:chromosome"/>
    <property type="evidence" value="ECO:0007669"/>
    <property type="project" value="TreeGrafter"/>
</dbReference>
<dbReference type="PANTHER" id="PTHR13710:SF105">
    <property type="entry name" value="ATP-DEPENDENT DNA HELICASE Q1"/>
    <property type="match status" value="1"/>
</dbReference>
<keyword evidence="8" id="KW-0413">Isomerase</keyword>
<dbReference type="AlphaFoldDB" id="A0A4Y7T6U9"/>